<feature type="transmembrane region" description="Helical" evidence="1">
    <location>
        <begin position="398"/>
        <end position="419"/>
    </location>
</feature>
<protein>
    <recommendedName>
        <fullName evidence="4">O-antigen ligase domain-containing protein</fullName>
    </recommendedName>
</protein>
<evidence type="ECO:0000313" key="3">
    <source>
        <dbReference type="Proteomes" id="UP000318939"/>
    </source>
</evidence>
<evidence type="ECO:0000256" key="1">
    <source>
        <dbReference type="SAM" id="Phobius"/>
    </source>
</evidence>
<reference evidence="2 3" key="1">
    <citation type="journal article" date="2019" name="Phytopathology">
        <title>A Novel Group of Rhizobium tumorigenes-Like Agrobacteria Associated with Crown Gall Disease of Rhododendron and Blueberry.</title>
        <authorList>
            <person name="Kuzmanovic N."/>
            <person name="Behrens P."/>
            <person name="Idczak E."/>
            <person name="Wagner S."/>
            <person name="Gotz M."/>
            <person name="Sproer C."/>
            <person name="Bunk B."/>
            <person name="Overmann J."/>
            <person name="Smalla K."/>
        </authorList>
    </citation>
    <scope>NUCLEOTIDE SEQUENCE [LARGE SCALE GENOMIC DNA]</scope>
    <source>
        <strain evidence="3">rho-6.2</strain>
    </source>
</reference>
<keyword evidence="1" id="KW-0812">Transmembrane</keyword>
<feature type="transmembrane region" description="Helical" evidence="1">
    <location>
        <begin position="12"/>
        <end position="39"/>
    </location>
</feature>
<feature type="transmembrane region" description="Helical" evidence="1">
    <location>
        <begin position="255"/>
        <end position="273"/>
    </location>
</feature>
<reference evidence="2 3" key="2">
    <citation type="journal article" date="2023" name="MicrobiologyOpen">
        <title>Genomics of the tumorigenes clade of the family Rhizobiaceae and description of Rhizobium rhododendri sp. nov.</title>
        <authorList>
            <person name="Kuzmanovic N."/>
            <person name="diCenzo G.C."/>
            <person name="Bunk B."/>
            <person name="Sproeer C."/>
            <person name="Fruehling A."/>
            <person name="Neumann-Schaal M."/>
            <person name="Overmann J."/>
            <person name="Smalla K."/>
        </authorList>
    </citation>
    <scope>NUCLEOTIDE SEQUENCE [LARGE SCALE GENOMIC DNA]</scope>
    <source>
        <strain evidence="3">rho-6.2</strain>
        <plasmid evidence="2 3">unnamed1</plasmid>
    </source>
</reference>
<feature type="transmembrane region" description="Helical" evidence="1">
    <location>
        <begin position="109"/>
        <end position="131"/>
    </location>
</feature>
<organism evidence="2 3">
    <name type="scientific">Rhizobium rhododendri</name>
    <dbReference type="NCBI Taxonomy" id="2506430"/>
    <lineage>
        <taxon>Bacteria</taxon>
        <taxon>Pseudomonadati</taxon>
        <taxon>Pseudomonadota</taxon>
        <taxon>Alphaproteobacteria</taxon>
        <taxon>Hyphomicrobiales</taxon>
        <taxon>Rhizobiaceae</taxon>
        <taxon>Rhizobium/Agrobacterium group</taxon>
        <taxon>Rhizobium</taxon>
    </lineage>
</organism>
<evidence type="ECO:0000313" key="2">
    <source>
        <dbReference type="EMBL" id="WFS25204.1"/>
    </source>
</evidence>
<feature type="transmembrane region" description="Helical" evidence="1">
    <location>
        <begin position="317"/>
        <end position="337"/>
    </location>
</feature>
<feature type="transmembrane region" description="Helical" evidence="1">
    <location>
        <begin position="431"/>
        <end position="448"/>
    </location>
</feature>
<keyword evidence="2" id="KW-0614">Plasmid</keyword>
<proteinExistence type="predicted"/>
<feature type="transmembrane region" description="Helical" evidence="1">
    <location>
        <begin position="454"/>
        <end position="472"/>
    </location>
</feature>
<geneLocation type="plasmid" evidence="2 3">
    <name>unnamed1</name>
</geneLocation>
<sequence length="478" mass="52177">MLVDLVVAASIVALGVMMMMVNIILAFSVSMCATLLAAYFTPRSLPAIIIFSLLFQNTFVAFTAGYIEDTAQFDMMRALNFIIIMTAFGYCVISVLAQPRDYTTEVHRILNATWLVVAVIVAYFVVGLAVGNGKDAVIYLRNFITPIACLYVAVVCSFRFRLALLPTVVVCTFLIVIYGYCELIFQLKFLSLFNGDTYISLRMQDDIMSGLYAKQLDETGYVLRGIEDFMTVPLFNITGAGEDAIRVFRLSGPNFHPISFGYALSILNAWLLANRIRWVPVFAVPVMLFAGSKGALVLFALFVVAQLVVRIIRPKSLLIPFAGLLVIYVALTTVLGIRSQDYHVLGLMSGLREFVANPIGHGLGSGGVVSVQGSAVDWQLAQATGATSVPVESTIGVMLYQVGVGAFFVIGAVLALGLWCWRTYLETRLEIYLFGFVALWVITANAAFQEEAYFAPLALGSCMLLVGVGLGSKMRDAI</sequence>
<feature type="transmembrane region" description="Helical" evidence="1">
    <location>
        <begin position="143"/>
        <end position="160"/>
    </location>
</feature>
<name>A0ABY8IPZ7_9HYPH</name>
<dbReference type="Proteomes" id="UP000318939">
    <property type="component" value="Plasmid unnamed1"/>
</dbReference>
<feature type="transmembrane region" description="Helical" evidence="1">
    <location>
        <begin position="166"/>
        <end position="185"/>
    </location>
</feature>
<accession>A0ABY8IPZ7</accession>
<feature type="transmembrane region" description="Helical" evidence="1">
    <location>
        <begin position="79"/>
        <end position="97"/>
    </location>
</feature>
<keyword evidence="1" id="KW-1133">Transmembrane helix</keyword>
<dbReference type="EMBL" id="CP117268">
    <property type="protein sequence ID" value="WFS25204.1"/>
    <property type="molecule type" value="Genomic_DNA"/>
</dbReference>
<feature type="transmembrane region" description="Helical" evidence="1">
    <location>
        <begin position="45"/>
        <end position="67"/>
    </location>
</feature>
<gene>
    <name evidence="2" type="ORF">PR018_23370</name>
</gene>
<keyword evidence="1" id="KW-0472">Membrane</keyword>
<dbReference type="RefSeq" id="WP_279621444.1">
    <property type="nucleotide sequence ID" value="NZ_CP117268.1"/>
</dbReference>
<feature type="transmembrane region" description="Helical" evidence="1">
    <location>
        <begin position="279"/>
        <end position="305"/>
    </location>
</feature>
<keyword evidence="3" id="KW-1185">Reference proteome</keyword>
<evidence type="ECO:0008006" key="4">
    <source>
        <dbReference type="Google" id="ProtNLM"/>
    </source>
</evidence>